<keyword evidence="4" id="KW-0460">Magnesium</keyword>
<dbReference type="RefSeq" id="WP_012799531.1">
    <property type="nucleotide sequence ID" value="NC_013165.1"/>
</dbReference>
<organism evidence="6 7">
    <name type="scientific">Slackia heliotrinireducens (strain ATCC 29202 / DSM 20476 / NCTC 11029 / RHS 1)</name>
    <name type="common">Peptococcus heliotrinreducens</name>
    <dbReference type="NCBI Taxonomy" id="471855"/>
    <lineage>
        <taxon>Bacteria</taxon>
        <taxon>Bacillati</taxon>
        <taxon>Actinomycetota</taxon>
        <taxon>Coriobacteriia</taxon>
        <taxon>Eggerthellales</taxon>
        <taxon>Eggerthellaceae</taxon>
        <taxon>Slackia</taxon>
    </lineage>
</organism>
<evidence type="ECO:0000313" key="6">
    <source>
        <dbReference type="EMBL" id="ACV23432.1"/>
    </source>
</evidence>
<dbReference type="SUPFAM" id="SSF88723">
    <property type="entry name" value="PIN domain-like"/>
    <property type="match status" value="1"/>
</dbReference>
<dbReference type="HOGENOM" id="CLU_124456_1_0_11"/>
<sequence>MRILIDTDVLFDLFAQRKPYTDEMKRLIMMQIVGDVELWATPQAYLDVFYLMRNVNDRTLVQRSIAASLRHVNVCALGHVEVEKAIEYPSMDESMTAVCCENTGADYLITRKPEAYASLGTPALTPAEYIDLMATKHKLTYELPA</sequence>
<dbReference type="GO" id="GO:0016787">
    <property type="term" value="F:hydrolase activity"/>
    <property type="evidence" value="ECO:0007669"/>
    <property type="project" value="UniProtKB-KW"/>
</dbReference>
<evidence type="ECO:0000256" key="1">
    <source>
        <dbReference type="ARBA" id="ARBA00022722"/>
    </source>
</evidence>
<keyword evidence="7" id="KW-1185">Reference proteome</keyword>
<dbReference type="KEGG" id="shi:Shel_24240"/>
<dbReference type="STRING" id="471855.Shel_24240"/>
<gene>
    <name evidence="6" type="ordered locus">Shel_24240</name>
</gene>
<dbReference type="GO" id="GO:0046872">
    <property type="term" value="F:metal ion binding"/>
    <property type="evidence" value="ECO:0007669"/>
    <property type="project" value="UniProtKB-KW"/>
</dbReference>
<dbReference type="AlphaFoldDB" id="C7N1Z1"/>
<dbReference type="InterPro" id="IPR029060">
    <property type="entry name" value="PIN-like_dom_sf"/>
</dbReference>
<evidence type="ECO:0000256" key="2">
    <source>
        <dbReference type="ARBA" id="ARBA00022723"/>
    </source>
</evidence>
<accession>C7N1Z1</accession>
<protein>
    <recommendedName>
        <fullName evidence="5">PIN domain-containing protein</fullName>
    </recommendedName>
</protein>
<dbReference type="EMBL" id="CP001684">
    <property type="protein sequence ID" value="ACV23432.1"/>
    <property type="molecule type" value="Genomic_DNA"/>
</dbReference>
<feature type="domain" description="PIN" evidence="5">
    <location>
        <begin position="2"/>
        <end position="111"/>
    </location>
</feature>
<evidence type="ECO:0000259" key="5">
    <source>
        <dbReference type="Pfam" id="PF13470"/>
    </source>
</evidence>
<evidence type="ECO:0000313" key="7">
    <source>
        <dbReference type="Proteomes" id="UP000002026"/>
    </source>
</evidence>
<evidence type="ECO:0000256" key="4">
    <source>
        <dbReference type="ARBA" id="ARBA00022842"/>
    </source>
</evidence>
<evidence type="ECO:0000256" key="3">
    <source>
        <dbReference type="ARBA" id="ARBA00022801"/>
    </source>
</evidence>
<keyword evidence="1" id="KW-0540">Nuclease</keyword>
<dbReference type="InterPro" id="IPR002716">
    <property type="entry name" value="PIN_dom"/>
</dbReference>
<dbReference type="Pfam" id="PF13470">
    <property type="entry name" value="PIN_3"/>
    <property type="match status" value="1"/>
</dbReference>
<dbReference type="eggNOG" id="COG1848">
    <property type="taxonomic scope" value="Bacteria"/>
</dbReference>
<keyword evidence="2" id="KW-0479">Metal-binding</keyword>
<proteinExistence type="predicted"/>
<dbReference type="Proteomes" id="UP000002026">
    <property type="component" value="Chromosome"/>
</dbReference>
<dbReference type="GO" id="GO:0004518">
    <property type="term" value="F:nuclease activity"/>
    <property type="evidence" value="ECO:0007669"/>
    <property type="project" value="UniProtKB-KW"/>
</dbReference>
<name>C7N1Z1_SLAHD</name>
<reference evidence="6 7" key="1">
    <citation type="journal article" date="2009" name="Stand. Genomic Sci.">
        <title>Complete genome sequence of Slackia heliotrinireducens type strain (RHS 1).</title>
        <authorList>
            <person name="Pukall R."/>
            <person name="Lapidus A."/>
            <person name="Nolan M."/>
            <person name="Copeland A."/>
            <person name="Glavina Del Rio T."/>
            <person name="Lucas S."/>
            <person name="Chen F."/>
            <person name="Tice H."/>
            <person name="Cheng J.F."/>
            <person name="Chertkov O."/>
            <person name="Bruce D."/>
            <person name="Goodwin L."/>
            <person name="Kuske C."/>
            <person name="Brettin T."/>
            <person name="Detter J.C."/>
            <person name="Han C."/>
            <person name="Pitluck S."/>
            <person name="Pati A."/>
            <person name="Mavrommatis K."/>
            <person name="Ivanova N."/>
            <person name="Ovchinnikova G."/>
            <person name="Chen A."/>
            <person name="Palaniappan K."/>
            <person name="Schneider S."/>
            <person name="Rohde M."/>
            <person name="Chain P."/>
            <person name="D'haeseleer P."/>
            <person name="Goker M."/>
            <person name="Bristow J."/>
            <person name="Eisen J.A."/>
            <person name="Markowitz V."/>
            <person name="Kyrpides N.C."/>
            <person name="Klenk H.P."/>
            <person name="Hugenholtz P."/>
        </authorList>
    </citation>
    <scope>NUCLEOTIDE SEQUENCE [LARGE SCALE GENOMIC DNA]</scope>
    <source>
        <strain evidence="7">ATCC 29202 / DSM 20476 / NCTC 11029 / RHS 1</strain>
    </source>
</reference>
<keyword evidence="3" id="KW-0378">Hydrolase</keyword>